<proteinExistence type="predicted"/>
<evidence type="ECO:0000313" key="2">
    <source>
        <dbReference type="Proteomes" id="UP000076131"/>
    </source>
</evidence>
<reference evidence="1 2" key="1">
    <citation type="journal article" date="2016" name="MBio">
        <title>Lateral Gene Transfer in a Heavy Metal-Contaminated-Groundwater Microbial Community.</title>
        <authorList>
            <person name="Hemme C.L."/>
            <person name="Green S.J."/>
            <person name="Rishishwar L."/>
            <person name="Prakash O."/>
            <person name="Pettenato A."/>
            <person name="Chakraborty R."/>
            <person name="Deutschbauer A.M."/>
            <person name="Van Nostrand J.D."/>
            <person name="Wu L."/>
            <person name="He Z."/>
            <person name="Jordan I.K."/>
            <person name="Hazen T.C."/>
            <person name="Arkin A.P."/>
            <person name="Kostka J.E."/>
            <person name="Zhou J."/>
        </authorList>
    </citation>
    <scope>NUCLEOTIDE SEQUENCE [LARGE SCALE GENOMIC DNA]</scope>
    <source>
        <strain evidence="1 2">FW104-T7</strain>
    </source>
</reference>
<keyword evidence="2" id="KW-1185">Reference proteome</keyword>
<accession>A0A154QIN6</accession>
<dbReference type="RefSeq" id="WP_063107719.1">
    <property type="nucleotide sequence ID" value="NZ_LVJS01000036.1"/>
</dbReference>
<comment type="caution">
    <text evidence="1">The sequence shown here is derived from an EMBL/GenBank/DDBJ whole genome shotgun (WGS) entry which is preliminary data.</text>
</comment>
<dbReference type="STRING" id="416169.RHOFW104T7_10930"/>
<protein>
    <submittedName>
        <fullName evidence="1">Uncharacterized protein</fullName>
    </submittedName>
</protein>
<organism evidence="1 2">
    <name type="scientific">Rhodanobacter thiooxydans</name>
    <dbReference type="NCBI Taxonomy" id="416169"/>
    <lineage>
        <taxon>Bacteria</taxon>
        <taxon>Pseudomonadati</taxon>
        <taxon>Pseudomonadota</taxon>
        <taxon>Gammaproteobacteria</taxon>
        <taxon>Lysobacterales</taxon>
        <taxon>Rhodanobacteraceae</taxon>
        <taxon>Rhodanobacter</taxon>
    </lineage>
</organism>
<evidence type="ECO:0000313" key="1">
    <source>
        <dbReference type="EMBL" id="KZC24018.1"/>
    </source>
</evidence>
<dbReference type="EMBL" id="LVJS01000036">
    <property type="protein sequence ID" value="KZC24018.1"/>
    <property type="molecule type" value="Genomic_DNA"/>
</dbReference>
<gene>
    <name evidence="1" type="ORF">RHOFW104T7_10930</name>
</gene>
<dbReference type="AlphaFoldDB" id="A0A154QIN6"/>
<sequence length="169" mass="18946">MKYAMRISDRLLELVHRDLSRPHAVAYERVGHLHCRVGIDKDMTVILAEEYRPVADDDYLPSSAAGAMIGPTAIRRALQHAYQRRDSVFHVHRHDHVGVPAFSRLDVRENARCVPDFWKVSPAMPHGALVLSLDAAIGQVWCPLTHANQPLRDITCIGTPVRRLGGLYG</sequence>
<dbReference type="Proteomes" id="UP000076131">
    <property type="component" value="Unassembled WGS sequence"/>
</dbReference>
<name>A0A154QIN6_9GAMM</name>